<dbReference type="Gene3D" id="3.10.20.30">
    <property type="match status" value="1"/>
</dbReference>
<dbReference type="InterPro" id="IPR010035">
    <property type="entry name" value="Thi_S"/>
</dbReference>
<organism evidence="1 2">
    <name type="scientific">Gordonia iterans</name>
    <dbReference type="NCBI Taxonomy" id="1004901"/>
    <lineage>
        <taxon>Bacteria</taxon>
        <taxon>Bacillati</taxon>
        <taxon>Actinomycetota</taxon>
        <taxon>Actinomycetes</taxon>
        <taxon>Mycobacteriales</taxon>
        <taxon>Gordoniaceae</taxon>
        <taxon>Gordonia</taxon>
    </lineage>
</organism>
<evidence type="ECO:0000313" key="1">
    <source>
        <dbReference type="EMBL" id="AVL99404.1"/>
    </source>
</evidence>
<dbReference type="Pfam" id="PF02597">
    <property type="entry name" value="ThiS"/>
    <property type="match status" value="1"/>
</dbReference>
<dbReference type="InterPro" id="IPR016155">
    <property type="entry name" value="Mopterin_synth/thiamin_S_b"/>
</dbReference>
<accession>A0A2S0KCJ0</accession>
<dbReference type="EMBL" id="CP027433">
    <property type="protein sequence ID" value="AVL99404.1"/>
    <property type="molecule type" value="Genomic_DNA"/>
</dbReference>
<reference evidence="1 2" key="1">
    <citation type="submission" date="2018-03" db="EMBL/GenBank/DDBJ databases">
        <title>Characteristics and genome of n-alkane degrading marine bacteria Gordonia iterans isolated from crude oil contaminated in Tae-an, South Korea.</title>
        <authorList>
            <person name="Lee S.-S."/>
            <person name="Kim H."/>
        </authorList>
    </citation>
    <scope>NUCLEOTIDE SEQUENCE [LARGE SCALE GENOMIC DNA]</scope>
    <source>
        <strain evidence="1 2">Co17</strain>
    </source>
</reference>
<proteinExistence type="predicted"/>
<dbReference type="Proteomes" id="UP000239814">
    <property type="component" value="Chromosome"/>
</dbReference>
<dbReference type="InterPro" id="IPR012675">
    <property type="entry name" value="Beta-grasp_dom_sf"/>
</dbReference>
<dbReference type="RefSeq" id="WP_105941139.1">
    <property type="nucleotide sequence ID" value="NZ_CP027433.1"/>
</dbReference>
<dbReference type="SUPFAM" id="SSF54285">
    <property type="entry name" value="MoaD/ThiS"/>
    <property type="match status" value="1"/>
</dbReference>
<sequence length="72" mass="7162">MSTSEGSIELTVNGSEVSVEAGTDVAGLLAHLGLPDCGVAVAIDGAVRPQSRWAEPVPAYAVVDVLTAVQGG</sequence>
<evidence type="ECO:0000313" key="2">
    <source>
        <dbReference type="Proteomes" id="UP000239814"/>
    </source>
</evidence>
<keyword evidence="2" id="KW-1185">Reference proteome</keyword>
<dbReference type="OrthoDB" id="163636at2"/>
<name>A0A2S0KCJ0_9ACTN</name>
<dbReference type="InterPro" id="IPR003749">
    <property type="entry name" value="ThiS/MoaD-like"/>
</dbReference>
<dbReference type="NCBIfam" id="TIGR01683">
    <property type="entry name" value="thiS"/>
    <property type="match status" value="1"/>
</dbReference>
<dbReference type="CDD" id="cd00565">
    <property type="entry name" value="Ubl_ThiS"/>
    <property type="match status" value="1"/>
</dbReference>
<protein>
    <submittedName>
        <fullName evidence="1">Thiamine biosynthesis protein ThiS</fullName>
    </submittedName>
</protein>
<dbReference type="AlphaFoldDB" id="A0A2S0KCJ0"/>
<dbReference type="KEGG" id="git:C6V83_03020"/>
<gene>
    <name evidence="1" type="primary">thiS</name>
    <name evidence="1" type="ORF">C6V83_03020</name>
</gene>